<dbReference type="InterPro" id="IPR005546">
    <property type="entry name" value="Autotransporte_beta"/>
</dbReference>
<dbReference type="GO" id="GO:0019867">
    <property type="term" value="C:outer membrane"/>
    <property type="evidence" value="ECO:0007669"/>
    <property type="project" value="InterPro"/>
</dbReference>
<dbReference type="PROSITE" id="PS51208">
    <property type="entry name" value="AUTOTRANSPORTER"/>
    <property type="match status" value="1"/>
</dbReference>
<dbReference type="NCBIfam" id="TIGR01414">
    <property type="entry name" value="autotrans_barl"/>
    <property type="match status" value="1"/>
</dbReference>
<feature type="compositionally biased region" description="Basic and acidic residues" evidence="1">
    <location>
        <begin position="298"/>
        <end position="310"/>
    </location>
</feature>
<dbReference type="STRING" id="39029.BSR42_01695"/>
<protein>
    <recommendedName>
        <fullName evidence="2">Autotransporter domain-containing protein</fullName>
    </recommendedName>
</protein>
<dbReference type="Gene3D" id="2.40.128.130">
    <property type="entry name" value="Autotransporter beta-domain"/>
    <property type="match status" value="1"/>
</dbReference>
<dbReference type="PATRIC" id="fig|1122219.3.peg.2818"/>
<dbReference type="OrthoDB" id="1627126at2"/>
<gene>
    <name evidence="3" type="ORF">AB840_03605</name>
</gene>
<dbReference type="Pfam" id="PF03797">
    <property type="entry name" value="Autotransporter"/>
    <property type="match status" value="1"/>
</dbReference>
<dbReference type="AlphaFoldDB" id="A0A0J6WXH7"/>
<evidence type="ECO:0000313" key="3">
    <source>
        <dbReference type="EMBL" id="KMO87334.1"/>
    </source>
</evidence>
<evidence type="ECO:0000259" key="2">
    <source>
        <dbReference type="PROSITE" id="PS51208"/>
    </source>
</evidence>
<feature type="domain" description="Autotransporter" evidence="2">
    <location>
        <begin position="3"/>
        <end position="289"/>
    </location>
</feature>
<dbReference type="InterPro" id="IPR006315">
    <property type="entry name" value="OM_autotransptr_brl_dom"/>
</dbReference>
<evidence type="ECO:0000313" key="4">
    <source>
        <dbReference type="Proteomes" id="UP000036503"/>
    </source>
</evidence>
<name>A0A0J6WXH7_9FIRM</name>
<keyword evidence="4" id="KW-1185">Reference proteome</keyword>
<evidence type="ECO:0000256" key="1">
    <source>
        <dbReference type="SAM" id="MobiDB-lite"/>
    </source>
</evidence>
<dbReference type="Proteomes" id="UP000036503">
    <property type="component" value="Unassembled WGS sequence"/>
</dbReference>
<dbReference type="InParanoid" id="A0A0J6WXH7"/>
<dbReference type="SUPFAM" id="SSF103515">
    <property type="entry name" value="Autotransporter"/>
    <property type="match status" value="1"/>
</dbReference>
<feature type="compositionally biased region" description="Low complexity" evidence="1">
    <location>
        <begin position="311"/>
        <end position="327"/>
    </location>
</feature>
<organism evidence="3 4">
    <name type="scientific">Megasphaera cerevisiae DSM 20462</name>
    <dbReference type="NCBI Taxonomy" id="1122219"/>
    <lineage>
        <taxon>Bacteria</taxon>
        <taxon>Bacillati</taxon>
        <taxon>Bacillota</taxon>
        <taxon>Negativicutes</taxon>
        <taxon>Veillonellales</taxon>
        <taxon>Veillonellaceae</taxon>
        <taxon>Megasphaera</taxon>
    </lineage>
</organism>
<accession>A0A0J6WXH7</accession>
<sequence length="327" mass="36104">MEPPAEAADWWVKTFYRSDVFPNYGDASLSQDYSVTQIGYESPHVIPRWGGKLYEGAFYTMSTSNAYVNAYTVGDVPYGGASSTMTAYGGAFYASWVGSGGKHVEGVIRLSNVQNSVSYTDAQDNSLLFHYRTWITALGIRWYDTRFAAKNFFWEPQIGFSIGYIKPNNISGGGVSYSPADRLVAAGRIGIMAGKTYRLGSRIGLAYGRVDVQQELGGPVEGTGREESSGETVSVRMGQKNATWYDVTIGTSVALGNGKNNVVWGELTRRLGSNMKQTWNLTGGLIVRWGGAGRQEREEFERLKKDRHSLSFDQPKSKFQSSSQQRN</sequence>
<dbReference type="EMBL" id="LEKT01000007">
    <property type="protein sequence ID" value="KMO87334.1"/>
    <property type="molecule type" value="Genomic_DNA"/>
</dbReference>
<proteinExistence type="predicted"/>
<feature type="region of interest" description="Disordered" evidence="1">
    <location>
        <begin position="298"/>
        <end position="327"/>
    </location>
</feature>
<comment type="caution">
    <text evidence="3">The sequence shown here is derived from an EMBL/GenBank/DDBJ whole genome shotgun (WGS) entry which is preliminary data.</text>
</comment>
<reference evidence="3 4" key="1">
    <citation type="submission" date="2015-06" db="EMBL/GenBank/DDBJ databases">
        <title>Draft genome sequence of beer spoilage bacterium Megasphaera cerevisiae type strain 20462.</title>
        <authorList>
            <person name="Kutumbaka K."/>
            <person name="Pasmowitz J."/>
            <person name="Mategko J."/>
            <person name="Reyes D."/>
            <person name="Friedrich A."/>
            <person name="Han S."/>
            <person name="Martens-Habbena W."/>
            <person name="Neal-McKinney J."/>
            <person name="Janagama H.K."/>
            <person name="Nadala C."/>
            <person name="Samadpour M."/>
        </authorList>
    </citation>
    <scope>NUCLEOTIDE SEQUENCE [LARGE SCALE GENOMIC DNA]</scope>
    <source>
        <strain evidence="3 4">DSM 20462</strain>
    </source>
</reference>
<dbReference type="InterPro" id="IPR036709">
    <property type="entry name" value="Autotransporte_beta_dom_sf"/>
</dbReference>